<evidence type="ECO:0000259" key="7">
    <source>
        <dbReference type="PROSITE" id="PS51910"/>
    </source>
</evidence>
<dbReference type="Pfam" id="PF01607">
    <property type="entry name" value="CBM_14"/>
    <property type="match status" value="1"/>
</dbReference>
<protein>
    <submittedName>
        <fullName evidence="8">Endochitinase</fullName>
    </submittedName>
</protein>
<gene>
    <name evidence="8" type="ORF">DMAD_03698</name>
</gene>
<proteinExistence type="inferred from homology"/>
<dbReference type="InterPro" id="IPR029070">
    <property type="entry name" value="Chitinase_insertion_sf"/>
</dbReference>
<evidence type="ECO:0000313" key="8">
    <source>
        <dbReference type="EMBL" id="BFG04831.1"/>
    </source>
</evidence>
<feature type="domain" description="Chitin-binding type-2" evidence="6">
    <location>
        <begin position="389"/>
        <end position="443"/>
    </location>
</feature>
<evidence type="ECO:0000259" key="6">
    <source>
        <dbReference type="PROSITE" id="PS50940"/>
    </source>
</evidence>
<dbReference type="SMART" id="SM00494">
    <property type="entry name" value="ChtBD2"/>
    <property type="match status" value="1"/>
</dbReference>
<evidence type="ECO:0000313" key="9">
    <source>
        <dbReference type="Proteomes" id="UP001500889"/>
    </source>
</evidence>
<feature type="signal peptide" evidence="5">
    <location>
        <begin position="1"/>
        <end position="20"/>
    </location>
</feature>
<dbReference type="Gene3D" id="2.170.140.10">
    <property type="entry name" value="Chitin binding domain"/>
    <property type="match status" value="1"/>
</dbReference>
<dbReference type="Pfam" id="PF00704">
    <property type="entry name" value="Glyco_hydro_18"/>
    <property type="match status" value="1"/>
</dbReference>
<dbReference type="GO" id="GO:0006032">
    <property type="term" value="P:chitin catabolic process"/>
    <property type="evidence" value="ECO:0007669"/>
    <property type="project" value="TreeGrafter"/>
</dbReference>
<dbReference type="InterPro" id="IPR001223">
    <property type="entry name" value="Glyco_hydro18_cat"/>
</dbReference>
<keyword evidence="3 5" id="KW-0732">Signal</keyword>
<name>A0AAU9GAZ5_DROMD</name>
<evidence type="ECO:0000256" key="4">
    <source>
        <dbReference type="ARBA" id="ARBA00023157"/>
    </source>
</evidence>
<dbReference type="GO" id="GO:0004568">
    <property type="term" value="F:chitinase activity"/>
    <property type="evidence" value="ECO:0007669"/>
    <property type="project" value="TreeGrafter"/>
</dbReference>
<dbReference type="SMART" id="SM00636">
    <property type="entry name" value="Glyco_18"/>
    <property type="match status" value="1"/>
</dbReference>
<dbReference type="GO" id="GO:0005576">
    <property type="term" value="C:extracellular region"/>
    <property type="evidence" value="ECO:0007669"/>
    <property type="project" value="InterPro"/>
</dbReference>
<dbReference type="PANTHER" id="PTHR11177">
    <property type="entry name" value="CHITINASE"/>
    <property type="match status" value="1"/>
</dbReference>
<dbReference type="PROSITE" id="PS50940">
    <property type="entry name" value="CHIT_BIND_II"/>
    <property type="match status" value="1"/>
</dbReference>
<dbReference type="EMBL" id="AP029267">
    <property type="protein sequence ID" value="BFG04831.1"/>
    <property type="molecule type" value="Genomic_DNA"/>
</dbReference>
<dbReference type="Gene3D" id="3.10.50.10">
    <property type="match status" value="1"/>
</dbReference>
<dbReference type="Gene3D" id="3.20.20.80">
    <property type="entry name" value="Glycosidases"/>
    <property type="match status" value="1"/>
</dbReference>
<keyword evidence="4" id="KW-1015">Disulfide bond</keyword>
<feature type="domain" description="GH18" evidence="7">
    <location>
        <begin position="29"/>
        <end position="377"/>
    </location>
</feature>
<dbReference type="SUPFAM" id="SSF57625">
    <property type="entry name" value="Invertebrate chitin-binding proteins"/>
    <property type="match status" value="1"/>
</dbReference>
<feature type="chain" id="PRO_5043807010" evidence="5">
    <location>
        <begin position="21"/>
        <end position="463"/>
    </location>
</feature>
<dbReference type="InterPro" id="IPR002557">
    <property type="entry name" value="Chitin-bd_dom"/>
</dbReference>
<dbReference type="PROSITE" id="PS51910">
    <property type="entry name" value="GH18_2"/>
    <property type="match status" value="1"/>
</dbReference>
<evidence type="ECO:0000256" key="1">
    <source>
        <dbReference type="ARBA" id="ARBA00009121"/>
    </source>
</evidence>
<evidence type="ECO:0000256" key="5">
    <source>
        <dbReference type="SAM" id="SignalP"/>
    </source>
</evidence>
<dbReference type="AlphaFoldDB" id="A0AAU9GAZ5"/>
<dbReference type="FunFam" id="3.10.50.10:FF:000001">
    <property type="entry name" value="Chitinase 3-like 1"/>
    <property type="match status" value="1"/>
</dbReference>
<evidence type="ECO:0000256" key="3">
    <source>
        <dbReference type="ARBA" id="ARBA00022729"/>
    </source>
</evidence>
<dbReference type="SUPFAM" id="SSF51445">
    <property type="entry name" value="(Trans)glycosidases"/>
    <property type="match status" value="1"/>
</dbReference>
<sequence length="463" mass="53006">MWPLNCAFVLMIFMICGCAAKEYKIFCQYDLGSFYHKNASQFTFMDIDERLCTVLILSTGVGVNGETGELKRQPGYMIDDDELMSTHHILYHGKLDRIVGTIGGWGADSSEFSKLAASSTKRDRFLDSVIEFIYEWGLVGVQIDWRYPTQRGGRPEDRKNFVTLLKELKIRLDDYGFMLMVAVLGRTDRSTLEYYDIPNLVRHVHFVSLLFHDSRDPYQSQLRHNAPLSGKHSVGESIKLWKKLGKAPGKLIMSIPLFVRSYIRERRKTSVGSRSKGPGPMTPLSNKLGFMTYNEWCTQADKWTQKYDEQAKVPYAYKGDQWISYENNRSILAKIELMKSQNLGGVMPWTIDSDDFAGNCGKKHSLGRVILEAINPKAVIVDPVTTTTPAPCPKDGLFRDPQDCQLYYGCSRGEKFDYECPFEEFFDEAKSACRPMKEVRCPSLEAALERLRSGERNKYRDYI</sequence>
<dbReference type="Proteomes" id="UP001500889">
    <property type="component" value="Chromosome E"/>
</dbReference>
<keyword evidence="9" id="KW-1185">Reference proteome</keyword>
<dbReference type="InterPro" id="IPR017853">
    <property type="entry name" value="GH"/>
</dbReference>
<dbReference type="GO" id="GO:0008061">
    <property type="term" value="F:chitin binding"/>
    <property type="evidence" value="ECO:0007669"/>
    <property type="project" value="UniProtKB-KW"/>
</dbReference>
<dbReference type="InterPro" id="IPR050314">
    <property type="entry name" value="Glycosyl_Hydrlase_18"/>
</dbReference>
<accession>A0AAU9GAZ5</accession>
<dbReference type="InterPro" id="IPR011583">
    <property type="entry name" value="Chitinase_II/V-like_cat"/>
</dbReference>
<evidence type="ECO:0000256" key="2">
    <source>
        <dbReference type="ARBA" id="ARBA00022669"/>
    </source>
</evidence>
<comment type="similarity">
    <text evidence="1">Belongs to the glycosyl hydrolase 18 family. Chitinase class II subfamily.</text>
</comment>
<reference evidence="8 9" key="1">
    <citation type="submission" date="2024-02" db="EMBL/GenBank/DDBJ databases">
        <title>A chromosome-level genome assembly of Drosophila madeirensis, a fruit fly species endemic to Madeira island.</title>
        <authorList>
            <person name="Tomihara K."/>
            <person name="Llopart A."/>
            <person name="Yamamoto D."/>
        </authorList>
    </citation>
    <scope>NUCLEOTIDE SEQUENCE [LARGE SCALE GENOMIC DNA]</scope>
    <source>
        <strain evidence="8 9">RF1</strain>
    </source>
</reference>
<dbReference type="GO" id="GO:0005975">
    <property type="term" value="P:carbohydrate metabolic process"/>
    <property type="evidence" value="ECO:0007669"/>
    <property type="project" value="InterPro"/>
</dbReference>
<keyword evidence="2" id="KW-0147">Chitin-binding</keyword>
<dbReference type="PANTHER" id="PTHR11177:SF317">
    <property type="entry name" value="CHITINASE 12-RELATED"/>
    <property type="match status" value="1"/>
</dbReference>
<dbReference type="SUPFAM" id="SSF54556">
    <property type="entry name" value="Chitinase insertion domain"/>
    <property type="match status" value="1"/>
</dbReference>
<dbReference type="InterPro" id="IPR036508">
    <property type="entry name" value="Chitin-bd_dom_sf"/>
</dbReference>
<organism evidence="8 9">
    <name type="scientific">Drosophila madeirensis</name>
    <name type="common">Fruit fly</name>
    <dbReference type="NCBI Taxonomy" id="30013"/>
    <lineage>
        <taxon>Eukaryota</taxon>
        <taxon>Metazoa</taxon>
        <taxon>Ecdysozoa</taxon>
        <taxon>Arthropoda</taxon>
        <taxon>Hexapoda</taxon>
        <taxon>Insecta</taxon>
        <taxon>Pterygota</taxon>
        <taxon>Neoptera</taxon>
        <taxon>Endopterygota</taxon>
        <taxon>Diptera</taxon>
        <taxon>Brachycera</taxon>
        <taxon>Muscomorpha</taxon>
        <taxon>Ephydroidea</taxon>
        <taxon>Drosophilidae</taxon>
        <taxon>Drosophila</taxon>
        <taxon>Sophophora</taxon>
    </lineage>
</organism>